<reference evidence="2" key="1">
    <citation type="submission" date="2017-04" db="EMBL/GenBank/DDBJ databases">
        <title>Function of individual gut microbiota members based on whole genome sequencing of pure cultures obtained from chicken caecum.</title>
        <authorList>
            <person name="Medvecky M."/>
            <person name="Cejkova D."/>
            <person name="Polansky O."/>
            <person name="Karasova D."/>
            <person name="Kubasova T."/>
            <person name="Cizek A."/>
            <person name="Rychlik I."/>
        </authorList>
    </citation>
    <scope>NUCLEOTIDE SEQUENCE [LARGE SCALE GENOMIC DNA]</scope>
    <source>
        <strain evidence="2">An273</strain>
    </source>
</reference>
<proteinExistence type="predicted"/>
<evidence type="ECO:0000313" key="2">
    <source>
        <dbReference type="Proteomes" id="UP000196368"/>
    </source>
</evidence>
<accession>A0A1Y4DBZ3</accession>
<sequence>MYEYKVISGQISVDYKKHETFESVLENMLQAMQNEGWEFYTPCTITERVSPGCLGSLLGQKEDVVSHQTFIFRRKKSQPAK</sequence>
<gene>
    <name evidence="1" type="ORF">B5F75_05640</name>
</gene>
<dbReference type="OrthoDB" id="1551201at2"/>
<comment type="caution">
    <text evidence="1">The sequence shown here is derived from an EMBL/GenBank/DDBJ whole genome shotgun (WGS) entry which is preliminary data.</text>
</comment>
<name>A0A1Y4DBZ3_9BACT</name>
<evidence type="ECO:0008006" key="3">
    <source>
        <dbReference type="Google" id="ProtNLM"/>
    </source>
</evidence>
<organism evidence="1 2">
    <name type="scientific">Candidatus Avelusimicrobium gallicola</name>
    <dbReference type="NCBI Taxonomy" id="2562704"/>
    <lineage>
        <taxon>Bacteria</taxon>
        <taxon>Pseudomonadati</taxon>
        <taxon>Elusimicrobiota</taxon>
        <taxon>Elusimicrobia</taxon>
        <taxon>Elusimicrobiales</taxon>
        <taxon>Elusimicrobiaceae</taxon>
        <taxon>Candidatus Avelusimicrobium</taxon>
    </lineage>
</organism>
<dbReference type="RefSeq" id="WP_087288829.1">
    <property type="nucleotide sequence ID" value="NZ_NFJD01000003.1"/>
</dbReference>
<evidence type="ECO:0000313" key="1">
    <source>
        <dbReference type="EMBL" id="OUO56674.1"/>
    </source>
</evidence>
<dbReference type="EMBL" id="NFJD01000003">
    <property type="protein sequence ID" value="OUO56674.1"/>
    <property type="molecule type" value="Genomic_DNA"/>
</dbReference>
<dbReference type="Proteomes" id="UP000196368">
    <property type="component" value="Unassembled WGS sequence"/>
</dbReference>
<protein>
    <recommendedName>
        <fullName evidence="3">DUF4177 domain-containing protein</fullName>
    </recommendedName>
</protein>
<dbReference type="AlphaFoldDB" id="A0A1Y4DBZ3"/>
<keyword evidence="2" id="KW-1185">Reference proteome</keyword>